<reference evidence="1 3" key="1">
    <citation type="submission" date="2015-04" db="EMBL/GenBank/DDBJ databases">
        <title>The draft genome sequence of Roseovarius indicus B108T.</title>
        <authorList>
            <person name="Li G."/>
            <person name="Lai Q."/>
            <person name="Shao Z."/>
            <person name="Yan P."/>
        </authorList>
    </citation>
    <scope>NUCLEOTIDE SEQUENCE [LARGE SCALE GENOMIC DNA]</scope>
    <source>
        <strain evidence="1 3">B108</strain>
    </source>
</reference>
<dbReference type="RefSeq" id="WP_057815159.1">
    <property type="nucleotide sequence ID" value="NZ_CP031598.1"/>
</dbReference>
<dbReference type="GO" id="GO:0016787">
    <property type="term" value="F:hydrolase activity"/>
    <property type="evidence" value="ECO:0007669"/>
    <property type="project" value="UniProtKB-KW"/>
</dbReference>
<evidence type="ECO:0000313" key="2">
    <source>
        <dbReference type="EMBL" id="QEW27060.1"/>
    </source>
</evidence>
<dbReference type="PATRIC" id="fig|540747.5.peg.4418"/>
<proteinExistence type="predicted"/>
<dbReference type="STRING" id="540747.SAMN04488031_101476"/>
<evidence type="ECO:0000313" key="3">
    <source>
        <dbReference type="Proteomes" id="UP000051401"/>
    </source>
</evidence>
<dbReference type="Proteomes" id="UP000325785">
    <property type="component" value="Chromosome"/>
</dbReference>
<sequence length="301" mass="32531">MPVTLRDFGSYTAGGRLHRVTEGEPRDIQVTRDVTLTFDPRGTFAVEHAYVQYFIPEPRRDAPPVVLLHGGGMTGTVWETTPDGRPGWLHLLLAQGYEVHVIDNVERGRAGFMPGLWPGEPVLRSLEDAWTLFRIGPPEGFETRTPYPNQRFPTEALEALAKTFAPRWLSTGPQQAAAVKAVLDRLDAPTLIAHSQGADPAFEAIAQGARASHLVLVEPSAEPADPAALADIPVTLITGDHLDINDLWRTRAAAWATFAADLRAAGATAHHPALAPGHSHLPMHDLGHDTVLDAILATLPG</sequence>
<organism evidence="1 3">
    <name type="scientific">Roseovarius indicus</name>
    <dbReference type="NCBI Taxonomy" id="540747"/>
    <lineage>
        <taxon>Bacteria</taxon>
        <taxon>Pseudomonadati</taxon>
        <taxon>Pseudomonadota</taxon>
        <taxon>Alphaproteobacteria</taxon>
        <taxon>Rhodobacterales</taxon>
        <taxon>Roseobacteraceae</taxon>
        <taxon>Roseovarius</taxon>
    </lineage>
</organism>
<dbReference type="OrthoDB" id="7820973at2"/>
<keyword evidence="2" id="KW-0378">Hydrolase</keyword>
<dbReference type="InterPro" id="IPR050228">
    <property type="entry name" value="Carboxylesterase_BioH"/>
</dbReference>
<keyword evidence="3" id="KW-1185">Reference proteome</keyword>
<reference evidence="2 4" key="2">
    <citation type="submission" date="2018-08" db="EMBL/GenBank/DDBJ databases">
        <title>Genetic Globetrotter - A new plasmid hitch-hiking vast phylogenetic and geographic distances.</title>
        <authorList>
            <person name="Vollmers J."/>
            <person name="Petersen J."/>
        </authorList>
    </citation>
    <scope>NUCLEOTIDE SEQUENCE [LARGE SCALE GENOMIC DNA]</scope>
    <source>
        <strain evidence="2 4">DSM 26383</strain>
    </source>
</reference>
<gene>
    <name evidence="2" type="ORF">RIdsm_02869</name>
    <name evidence="1" type="ORF">XM52_08155</name>
</gene>
<evidence type="ECO:0000313" key="1">
    <source>
        <dbReference type="EMBL" id="KRS18124.1"/>
    </source>
</evidence>
<accession>A0A0T5PAQ3</accession>
<dbReference type="EMBL" id="LAXI01000004">
    <property type="protein sequence ID" value="KRS18124.1"/>
    <property type="molecule type" value="Genomic_DNA"/>
</dbReference>
<dbReference type="AlphaFoldDB" id="A0A0T5PAQ3"/>
<dbReference type="PANTHER" id="PTHR43194:SF5">
    <property type="entry name" value="PIMELOYL-[ACYL-CARRIER PROTEIN] METHYL ESTER ESTERASE"/>
    <property type="match status" value="1"/>
</dbReference>
<protein>
    <submittedName>
        <fullName evidence="2">Alpha/beta hydrolase family protein</fullName>
    </submittedName>
</protein>
<dbReference type="EMBL" id="CP031598">
    <property type="protein sequence ID" value="QEW27060.1"/>
    <property type="molecule type" value="Genomic_DNA"/>
</dbReference>
<evidence type="ECO:0000313" key="4">
    <source>
        <dbReference type="Proteomes" id="UP000325785"/>
    </source>
</evidence>
<dbReference type="InterPro" id="IPR029058">
    <property type="entry name" value="AB_hydrolase_fold"/>
</dbReference>
<dbReference type="Proteomes" id="UP000051401">
    <property type="component" value="Unassembled WGS sequence"/>
</dbReference>
<dbReference type="Gene3D" id="3.40.50.1820">
    <property type="entry name" value="alpha/beta hydrolase"/>
    <property type="match status" value="1"/>
</dbReference>
<dbReference type="PANTHER" id="PTHR43194">
    <property type="entry name" value="HYDROLASE ALPHA/BETA FOLD FAMILY"/>
    <property type="match status" value="1"/>
</dbReference>
<name>A0A0T5PAQ3_9RHOB</name>
<dbReference type="KEGG" id="rid:RIdsm_02869"/>
<dbReference type="SUPFAM" id="SSF53474">
    <property type="entry name" value="alpha/beta-Hydrolases"/>
    <property type="match status" value="1"/>
</dbReference>